<name>A0A6P6M0A7_CARAU</name>
<feature type="region of interest" description="Disordered" evidence="2">
    <location>
        <begin position="1299"/>
        <end position="1318"/>
    </location>
</feature>
<dbReference type="GO" id="GO:0070898">
    <property type="term" value="P:RNA polymerase III preinitiation complex assembly"/>
    <property type="evidence" value="ECO:0007669"/>
    <property type="project" value="TreeGrafter"/>
</dbReference>
<feature type="region of interest" description="Disordered" evidence="2">
    <location>
        <begin position="573"/>
        <end position="698"/>
    </location>
</feature>
<feature type="region of interest" description="Disordered" evidence="2">
    <location>
        <begin position="355"/>
        <end position="410"/>
    </location>
</feature>
<feature type="compositionally biased region" description="Low complexity" evidence="2">
    <location>
        <begin position="582"/>
        <end position="591"/>
    </location>
</feature>
<dbReference type="InterPro" id="IPR009057">
    <property type="entry name" value="Homeodomain-like_sf"/>
</dbReference>
<evidence type="ECO:0000256" key="2">
    <source>
        <dbReference type="SAM" id="MobiDB-lite"/>
    </source>
</evidence>
<feature type="compositionally biased region" description="Polar residues" evidence="2">
    <location>
        <begin position="1402"/>
        <end position="1413"/>
    </location>
</feature>
<feature type="compositionally biased region" description="Polar residues" evidence="2">
    <location>
        <begin position="1522"/>
        <end position="1533"/>
    </location>
</feature>
<feature type="compositionally biased region" description="Basic and acidic residues" evidence="2">
    <location>
        <begin position="1380"/>
        <end position="1399"/>
    </location>
</feature>
<feature type="region of interest" description="Disordered" evidence="2">
    <location>
        <begin position="770"/>
        <end position="792"/>
    </location>
</feature>
<feature type="region of interest" description="Disordered" evidence="2">
    <location>
        <begin position="1004"/>
        <end position="1237"/>
    </location>
</feature>
<feature type="region of interest" description="Disordered" evidence="2">
    <location>
        <begin position="1375"/>
        <end position="1477"/>
    </location>
</feature>
<feature type="region of interest" description="Disordered" evidence="2">
    <location>
        <begin position="1330"/>
        <end position="1363"/>
    </location>
</feature>
<feature type="compositionally biased region" description="Basic residues" evidence="2">
    <location>
        <begin position="779"/>
        <end position="792"/>
    </location>
</feature>
<feature type="compositionally biased region" description="Acidic residues" evidence="2">
    <location>
        <begin position="811"/>
        <end position="825"/>
    </location>
</feature>
<feature type="compositionally biased region" description="Low complexity" evidence="2">
    <location>
        <begin position="1200"/>
        <end position="1216"/>
    </location>
</feature>
<feature type="compositionally biased region" description="Polar residues" evidence="2">
    <location>
        <begin position="148"/>
        <end position="160"/>
    </location>
</feature>
<dbReference type="KEGG" id="caua:113063931"/>
<feature type="region of interest" description="Disordered" evidence="2">
    <location>
        <begin position="809"/>
        <end position="839"/>
    </location>
</feature>
<feature type="compositionally biased region" description="Low complexity" evidence="2">
    <location>
        <begin position="375"/>
        <end position="386"/>
    </location>
</feature>
<evidence type="ECO:0000313" key="4">
    <source>
        <dbReference type="Proteomes" id="UP000515129"/>
    </source>
</evidence>
<proteinExistence type="predicted"/>
<feature type="coiled-coil region" evidence="1">
    <location>
        <begin position="537"/>
        <end position="567"/>
    </location>
</feature>
<sequence>MIRRSRISVRPNVKPAGRAQTASRDASVDNVQPPQASAGSASSEGSQVTAEKVKTDSPITALDPTNEEASQSSCPRDQLETGKHGEDATSKSSDAQDSTSTSVTSGPQRRKRFAALPNLAKPRASPASSRAPKSPPKSPVKPVPPSDPENSTSTEESSLQIPEPVNNPRLPGRRRPSGGGRQANVQPIPAAPLQNDQETETQKDGGLEDTLVPLTVQQGESQHPLITSQPESILVHENPLAPPAVEDVVVPQESDSGPPQDQSQMDLLRERLTKMKSSSKIINSLKSLNDPADMLRLAQARKLRELLKKEMNKQKEDKKKPKLGIRERKAPKDHTKMTMRELIYYLPVSNPMKSFTEEEQKASETVLDDSPTPAPSNTPAAPSVEEVVVEDDGHEEEDEERTEETQLEEEEPLLVPRVKVAEDGSLIIDEESLTVQVSRMKGPNPAEDRDPIFERGSTTTYSSFRKGTYTKPWSSGETEMFYLAISMVGTDFSMIGQLFPHRARMEIKNKFKKEERNNSWRIDKAFKEKRRLDLDFFKKLMEQILKAEENKRNKNKELVKLAKAQRRVQRKVRAATRKELYSSTDSDSDVVSGEKENEDLSNDGGSDTTPKNHRGRGTNTQGRRIKRTDGEAAVDEPEECENLTSDDRYKSPAIKPAQLKGRPQRAIPNLSRGWGNRNPVPRGNTQEDRTSLGEGSTMDPKAIKEKQQSAVLLELEDLEEEPDLSAVQEHIFNKPTRSGRIPKLSRHVIQAVAEEEEDEEELSDLPVSSRFHGQGIKAPGRRAKLKPGPRLKRGMLRRGKSRLVTLLASGTEDDDEDEGEEEVEECILSQEDFPSNPEEENQAFVPMSLRPLQQVNSEVEETMEELDISVNVPDILGTSQNAFCHELSCEQAMVPAGPFPCEHQLDLLVDVIEFLDPDHMEVCREINNEAAQTLLTIGNSAQMIKTSEMPCTSGNDIVEQSSIVHEEVVHEEVITETAVLSGSSVSCESETKDDVEISSYEAIIPEASSEVTPTQNEEPIKSQTTEEDHHRPIQHETQVPPSKRGRFSKPKPNIGQGLRTRRAPLQQIAGSFGTSKDPSSTEQDKNATQPMQEDSVPVAHLPDSSTVHTEVLQPDLSSERREDSPKVIPETVTKEDNRSVSSLKRKNDDIIAEETIQEQEAVRLEPQLTKSVSESESTSDEPSKPVRRCRGPKPKPNLIQTSRRTQTQHSTTSTTTVLNEKPAMESSTKSPEEDAVATTELDVFTSTAQQVVISSVESIQTVKDVTLPVVSENNSRQKTVVMLDENNRNNPEEVFEDATVNRSGCKSEDTSAEPTPEEPVFILSLTEIPPNLDEGAGFQTEPLPPVAAPESHSHGQSACESREVSHLLITDALVPMSEDEEKKSEWRVVDKSVKGELKRKTPASTSQGSTIDESQTEHHAVEGSESLLAEGTDDKEHMEKKRKLPERTRRAKLQVKPTPVSRRNAQGVDAKEDTAALSLKQTTSLPISTQKTRSVPEQTLPAVISSTNNSISATISERGATTDHSATSDNTCSPVPEASIQEGIMGKVDLSGKETFELASGSDLQGVSQITPIATSGVLTRPGRRPKGFLSFISSKSTQGPPAAHRGAKPGPPKPSVNTARPERKRIAAGPVTTPTNSGVKQPSPTPAFTTASVIEQNSDEEPTSVSKYFFSDIFTEVDELEDMD</sequence>
<evidence type="ECO:0000313" key="5">
    <source>
        <dbReference type="RefSeq" id="XP_026090175.1"/>
    </source>
</evidence>
<feature type="domain" description="Myb-like" evidence="3">
    <location>
        <begin position="469"/>
        <end position="517"/>
    </location>
</feature>
<feature type="compositionally biased region" description="Low complexity" evidence="2">
    <location>
        <begin position="120"/>
        <end position="132"/>
    </location>
</feature>
<feature type="region of interest" description="Disordered" evidence="2">
    <location>
        <begin position="1577"/>
        <end position="1663"/>
    </location>
</feature>
<feature type="compositionally biased region" description="Basic residues" evidence="2">
    <location>
        <begin position="1440"/>
        <end position="1453"/>
    </location>
</feature>
<dbReference type="InterPro" id="IPR039467">
    <property type="entry name" value="TFIIIB_B''_Myb"/>
</dbReference>
<keyword evidence="4" id="KW-1185">Reference proteome</keyword>
<protein>
    <submittedName>
        <fullName evidence="5">Transcription factor TFIIIB component B'' homolog isoform X1</fullName>
    </submittedName>
</protein>
<dbReference type="SUPFAM" id="SSF46689">
    <property type="entry name" value="Homeodomain-like"/>
    <property type="match status" value="1"/>
</dbReference>
<gene>
    <name evidence="5" type="primary">zgc:162472</name>
</gene>
<dbReference type="OrthoDB" id="272624at2759"/>
<feature type="compositionally biased region" description="Polar residues" evidence="2">
    <location>
        <begin position="1068"/>
        <end position="1092"/>
    </location>
</feature>
<dbReference type="SMART" id="SM00717">
    <property type="entry name" value="SANT"/>
    <property type="match status" value="1"/>
</dbReference>
<feature type="region of interest" description="Disordered" evidence="2">
    <location>
        <begin position="310"/>
        <end position="332"/>
    </location>
</feature>
<organism evidence="4 5">
    <name type="scientific">Carassius auratus</name>
    <name type="common">Goldfish</name>
    <dbReference type="NCBI Taxonomy" id="7957"/>
    <lineage>
        <taxon>Eukaryota</taxon>
        <taxon>Metazoa</taxon>
        <taxon>Chordata</taxon>
        <taxon>Craniata</taxon>
        <taxon>Vertebrata</taxon>
        <taxon>Euteleostomi</taxon>
        <taxon>Actinopterygii</taxon>
        <taxon>Neopterygii</taxon>
        <taxon>Teleostei</taxon>
        <taxon>Ostariophysi</taxon>
        <taxon>Cypriniformes</taxon>
        <taxon>Cyprinidae</taxon>
        <taxon>Cyprininae</taxon>
        <taxon>Carassius</taxon>
    </lineage>
</organism>
<feature type="compositionally biased region" description="Basic and acidic residues" evidence="2">
    <location>
        <begin position="1018"/>
        <end position="1034"/>
    </location>
</feature>
<dbReference type="GO" id="GO:0001156">
    <property type="term" value="F:TFIIIC-class transcription factor complex binding"/>
    <property type="evidence" value="ECO:0007669"/>
    <property type="project" value="TreeGrafter"/>
</dbReference>
<accession>A0A6P6M0A7</accession>
<dbReference type="Pfam" id="PF15963">
    <property type="entry name" value="Myb_DNA-bind_7"/>
    <property type="match status" value="1"/>
</dbReference>
<dbReference type="GO" id="GO:0000126">
    <property type="term" value="C:transcription factor TFIIIB complex"/>
    <property type="evidence" value="ECO:0007669"/>
    <property type="project" value="TreeGrafter"/>
</dbReference>
<dbReference type="PANTHER" id="PTHR22929">
    <property type="entry name" value="RNA POLYMERASE III TRANSCRIPTION INITIATION FACTOR B"/>
    <property type="match status" value="1"/>
</dbReference>
<dbReference type="RefSeq" id="XP_026090175.1">
    <property type="nucleotide sequence ID" value="XM_026234390.1"/>
</dbReference>
<feature type="compositionally biased region" description="Low complexity" evidence="2">
    <location>
        <begin position="32"/>
        <end position="47"/>
    </location>
</feature>
<evidence type="ECO:0000256" key="1">
    <source>
        <dbReference type="SAM" id="Coils"/>
    </source>
</evidence>
<feature type="region of interest" description="Disordered" evidence="2">
    <location>
        <begin position="438"/>
        <end position="458"/>
    </location>
</feature>
<feature type="compositionally biased region" description="Basic and acidic residues" evidence="2">
    <location>
        <begin position="77"/>
        <end position="89"/>
    </location>
</feature>
<feature type="region of interest" description="Disordered" evidence="2">
    <location>
        <begin position="1517"/>
        <end position="1540"/>
    </location>
</feature>
<feature type="compositionally biased region" description="Acidic residues" evidence="2">
    <location>
        <begin position="387"/>
        <end position="410"/>
    </location>
</feature>
<dbReference type="Proteomes" id="UP000515129">
    <property type="component" value="Chromosome 46"/>
</dbReference>
<evidence type="ECO:0000259" key="3">
    <source>
        <dbReference type="SMART" id="SM00717"/>
    </source>
</evidence>
<feature type="compositionally biased region" description="Polar residues" evidence="2">
    <location>
        <begin position="90"/>
        <end position="107"/>
    </location>
</feature>
<keyword evidence="1" id="KW-0175">Coiled coil</keyword>
<feature type="compositionally biased region" description="Pro residues" evidence="2">
    <location>
        <begin position="133"/>
        <end position="147"/>
    </location>
</feature>
<feature type="compositionally biased region" description="Polar residues" evidence="2">
    <location>
        <begin position="1633"/>
        <end position="1657"/>
    </location>
</feature>
<dbReference type="PANTHER" id="PTHR22929:SF0">
    <property type="entry name" value="TRANSCRIPTION FACTOR TFIIIB COMPONENT B'' HOMOLOG"/>
    <property type="match status" value="1"/>
</dbReference>
<feature type="compositionally biased region" description="Acidic residues" evidence="2">
    <location>
        <begin position="632"/>
        <end position="641"/>
    </location>
</feature>
<reference evidence="5" key="1">
    <citation type="submission" date="2025-08" db="UniProtKB">
        <authorList>
            <consortium name="RefSeq"/>
        </authorList>
    </citation>
    <scope>IDENTIFICATION</scope>
    <source>
        <strain evidence="5">Wakin</strain>
        <tissue evidence="5">Muscle</tissue>
    </source>
</reference>
<dbReference type="InterPro" id="IPR001005">
    <property type="entry name" value="SANT/Myb"/>
</dbReference>
<feature type="region of interest" description="Disordered" evidence="2">
    <location>
        <begin position="1"/>
        <end position="222"/>
    </location>
</feature>